<evidence type="ECO:0000313" key="3">
    <source>
        <dbReference type="Proteomes" id="UP001642484"/>
    </source>
</evidence>
<evidence type="ECO:0000256" key="1">
    <source>
        <dbReference type="SAM" id="MobiDB-lite"/>
    </source>
</evidence>
<proteinExistence type="predicted"/>
<sequence>MSVALKSQLWSCSSLQEALDVLKLTETMPDDPEQLRTLIEELRALSEKAKTEDLALSEAETVPYVFSSTGDFHVKEEDHSSAVDGLGMDADAQDDANLALQLQQNLLLDLQNSDVNVASSVYEDPYLVTASPPRSPVCRKPVSSPLGDAGKPGDGKGTSSSTTVTPTSSLASDRSSGAGKRDAKRSLIEALGLVDEADLERWQGKFRRVCEPKRSSGKLDVPEDIFEQYAARGASRDRLFEIFVQSGGDTDAFVKEVRVVRSQEQINELNTHGGFYTEDEMKDILKWKPGRIRAAVERGQRDPEYMMQLGSMSWMNSVVLYWCNVRTEGSLKNRQSQGLYESTTAQGTTNRFKANLLGNKLDLPSLGHHGPAKKEEKAVKAHELEVHMDELINVLGKISPFLEKLDGSTLAGAKEAAKSVVELQKKVSKLYDDMTELTADLRVGEISVDEPKHAATLKTLYSTSKRLLSTWTATEKKYRPLLRKPWKSEKED</sequence>
<comment type="caution">
    <text evidence="2">The sequence shown here is derived from an EMBL/GenBank/DDBJ whole genome shotgun (WGS) entry which is preliminary data.</text>
</comment>
<dbReference type="EMBL" id="CAXAMN010001836">
    <property type="protein sequence ID" value="CAK8996476.1"/>
    <property type="molecule type" value="Genomic_DNA"/>
</dbReference>
<name>A0ABP0I1M1_9DINO</name>
<feature type="compositionally biased region" description="Low complexity" evidence="1">
    <location>
        <begin position="158"/>
        <end position="169"/>
    </location>
</feature>
<feature type="region of interest" description="Disordered" evidence="1">
    <location>
        <begin position="128"/>
        <end position="181"/>
    </location>
</feature>
<protein>
    <submittedName>
        <fullName evidence="2">Uncharacterized protein</fullName>
    </submittedName>
</protein>
<accession>A0ABP0I1M1</accession>
<organism evidence="2 3">
    <name type="scientific">Durusdinium trenchii</name>
    <dbReference type="NCBI Taxonomy" id="1381693"/>
    <lineage>
        <taxon>Eukaryota</taxon>
        <taxon>Sar</taxon>
        <taxon>Alveolata</taxon>
        <taxon>Dinophyceae</taxon>
        <taxon>Suessiales</taxon>
        <taxon>Symbiodiniaceae</taxon>
        <taxon>Durusdinium</taxon>
    </lineage>
</organism>
<keyword evidence="3" id="KW-1185">Reference proteome</keyword>
<dbReference type="Proteomes" id="UP001642484">
    <property type="component" value="Unassembled WGS sequence"/>
</dbReference>
<evidence type="ECO:0000313" key="2">
    <source>
        <dbReference type="EMBL" id="CAK8996476.1"/>
    </source>
</evidence>
<gene>
    <name evidence="2" type="ORF">CCMP2556_LOCUS4467</name>
</gene>
<reference evidence="2 3" key="1">
    <citation type="submission" date="2024-02" db="EMBL/GenBank/DDBJ databases">
        <authorList>
            <person name="Chen Y."/>
            <person name="Shah S."/>
            <person name="Dougan E. K."/>
            <person name="Thang M."/>
            <person name="Chan C."/>
        </authorList>
    </citation>
    <scope>NUCLEOTIDE SEQUENCE [LARGE SCALE GENOMIC DNA]</scope>
</reference>